<name>A0A517XWY4_9BACT</name>
<dbReference type="AlphaFoldDB" id="A0A517XWY4"/>
<evidence type="ECO:0008006" key="3">
    <source>
        <dbReference type="Google" id="ProtNLM"/>
    </source>
</evidence>
<dbReference type="KEGG" id="uli:ETAA1_39960"/>
<dbReference type="SUPFAM" id="SSF55729">
    <property type="entry name" value="Acyl-CoA N-acyltransferases (Nat)"/>
    <property type="match status" value="2"/>
</dbReference>
<evidence type="ECO:0000313" key="1">
    <source>
        <dbReference type="EMBL" id="QDU22021.1"/>
    </source>
</evidence>
<protein>
    <recommendedName>
        <fullName evidence="3">N-acetyltransferase domain-containing protein</fullName>
    </recommendedName>
</protein>
<proteinExistence type="predicted"/>
<reference evidence="1 2" key="1">
    <citation type="submission" date="2019-02" db="EMBL/GenBank/DDBJ databases">
        <title>Deep-cultivation of Planctomycetes and their phenomic and genomic characterization uncovers novel biology.</title>
        <authorList>
            <person name="Wiegand S."/>
            <person name="Jogler M."/>
            <person name="Boedeker C."/>
            <person name="Pinto D."/>
            <person name="Vollmers J."/>
            <person name="Rivas-Marin E."/>
            <person name="Kohn T."/>
            <person name="Peeters S.H."/>
            <person name="Heuer A."/>
            <person name="Rast P."/>
            <person name="Oberbeckmann S."/>
            <person name="Bunk B."/>
            <person name="Jeske O."/>
            <person name="Meyerdierks A."/>
            <person name="Storesund J.E."/>
            <person name="Kallscheuer N."/>
            <person name="Luecker S."/>
            <person name="Lage O.M."/>
            <person name="Pohl T."/>
            <person name="Merkel B.J."/>
            <person name="Hornburger P."/>
            <person name="Mueller R.-W."/>
            <person name="Bruemmer F."/>
            <person name="Labrenz M."/>
            <person name="Spormann A.M."/>
            <person name="Op den Camp H."/>
            <person name="Overmann J."/>
            <person name="Amann R."/>
            <person name="Jetten M.S.M."/>
            <person name="Mascher T."/>
            <person name="Medema M.H."/>
            <person name="Devos D.P."/>
            <person name="Kaster A.-K."/>
            <person name="Ovreas L."/>
            <person name="Rohde M."/>
            <person name="Galperin M.Y."/>
            <person name="Jogler C."/>
        </authorList>
    </citation>
    <scope>NUCLEOTIDE SEQUENCE [LARGE SCALE GENOMIC DNA]</scope>
    <source>
        <strain evidence="1 2">ETA_A1</strain>
    </source>
</reference>
<dbReference type="EMBL" id="CP036273">
    <property type="protein sequence ID" value="QDU22021.1"/>
    <property type="molecule type" value="Genomic_DNA"/>
</dbReference>
<keyword evidence="2" id="KW-1185">Reference proteome</keyword>
<accession>A0A517XWY4</accession>
<organism evidence="1 2">
    <name type="scientific">Urbifossiella limnaea</name>
    <dbReference type="NCBI Taxonomy" id="2528023"/>
    <lineage>
        <taxon>Bacteria</taxon>
        <taxon>Pseudomonadati</taxon>
        <taxon>Planctomycetota</taxon>
        <taxon>Planctomycetia</taxon>
        <taxon>Gemmatales</taxon>
        <taxon>Gemmataceae</taxon>
        <taxon>Urbifossiella</taxon>
    </lineage>
</organism>
<dbReference type="Gene3D" id="3.40.630.30">
    <property type="match status" value="2"/>
</dbReference>
<dbReference type="InterPro" id="IPR016181">
    <property type="entry name" value="Acyl_CoA_acyltransferase"/>
</dbReference>
<sequence length="328" mass="35744">MRCSINFITLDSPAGSRPVTIRTYQPGDERTQAVLFNGAAFALPGFKPATEDDVRRRTRARGFDPTSRFYAVENDMAVGYCVLEPDQGRLGYPWCRKGYEAVAAALYAAAVRSARDRGVRSLFTAYRRDWDGVLGFFADRGFHKARDMVNYAADPVDLPTIASRGGNPVRRLTRADIPALAAMGRGVVRVSDAELEQHVFNSPHFPAEAFWVVEGGGGPVAVGVGLDNPNWPDVKKVDPLAPCFRLGAFGAEGLNAKRVNGLFSYVVTKPEHALPAGLALLAEVSQELTEGSVTSLAAQCPTDAPHLVGFYTRYFKEQGRFPVMELTL</sequence>
<gene>
    <name evidence="1" type="ORF">ETAA1_39960</name>
</gene>
<dbReference type="Proteomes" id="UP000319576">
    <property type="component" value="Chromosome"/>
</dbReference>
<evidence type="ECO:0000313" key="2">
    <source>
        <dbReference type="Proteomes" id="UP000319576"/>
    </source>
</evidence>